<evidence type="ECO:0000256" key="7">
    <source>
        <dbReference type="ARBA" id="ARBA00022989"/>
    </source>
</evidence>
<feature type="repeat" description="Solcar" evidence="10">
    <location>
        <begin position="198"/>
        <end position="281"/>
    </location>
</feature>
<keyword evidence="3 11" id="KW-0813">Transport</keyword>
<evidence type="ECO:0000313" key="12">
    <source>
        <dbReference type="EMBL" id="PNY25619.1"/>
    </source>
</evidence>
<evidence type="ECO:0000256" key="2">
    <source>
        <dbReference type="ARBA" id="ARBA00006375"/>
    </source>
</evidence>
<evidence type="ECO:0000256" key="6">
    <source>
        <dbReference type="ARBA" id="ARBA00022792"/>
    </source>
</evidence>
<keyword evidence="9 10" id="KW-0472">Membrane</keyword>
<organism evidence="12 13">
    <name type="scientific">Tolypocladium capitatum</name>
    <dbReference type="NCBI Taxonomy" id="45235"/>
    <lineage>
        <taxon>Eukaryota</taxon>
        <taxon>Fungi</taxon>
        <taxon>Dikarya</taxon>
        <taxon>Ascomycota</taxon>
        <taxon>Pezizomycotina</taxon>
        <taxon>Sordariomycetes</taxon>
        <taxon>Hypocreomycetidae</taxon>
        <taxon>Hypocreales</taxon>
        <taxon>Ophiocordycipitaceae</taxon>
        <taxon>Tolypocladium</taxon>
    </lineage>
</organism>
<dbReference type="Gene3D" id="1.50.40.10">
    <property type="entry name" value="Mitochondrial carrier domain"/>
    <property type="match status" value="1"/>
</dbReference>
<dbReference type="Proteomes" id="UP000236621">
    <property type="component" value="Unassembled WGS sequence"/>
</dbReference>
<comment type="subcellular location">
    <subcellularLocation>
        <location evidence="1">Mitochondrion inner membrane</location>
        <topology evidence="1">Multi-pass membrane protein</topology>
    </subcellularLocation>
</comment>
<dbReference type="InterPro" id="IPR002067">
    <property type="entry name" value="MCP"/>
</dbReference>
<feature type="repeat" description="Solcar" evidence="10">
    <location>
        <begin position="100"/>
        <end position="190"/>
    </location>
</feature>
<name>A0A2K3QDL3_9HYPO</name>
<evidence type="ECO:0000256" key="1">
    <source>
        <dbReference type="ARBA" id="ARBA00004448"/>
    </source>
</evidence>
<keyword evidence="8" id="KW-0496">Mitochondrion</keyword>
<dbReference type="InterPro" id="IPR023395">
    <property type="entry name" value="MCP_dom_sf"/>
</dbReference>
<evidence type="ECO:0000313" key="13">
    <source>
        <dbReference type="Proteomes" id="UP000236621"/>
    </source>
</evidence>
<sequence length="288" mass="30584">MSSTRPPPPFQSALLAGALSGATVDLSLFPLDTLKTRLQSSAGFFPSGGFAGIYRGVGSALVGSAPGAAFFFCTYEAAKAALGRRSVHGDAREGQEGALPDALTHMIAASMGEVAACAVRVPTEVVKQRAQAGLHGGSSAAALGAILARRNTHGPAAVWRELYRGWGITVFREVPFTVIQFPLWEAMKAWRRGERADVSGVESAVFGSVAGAIAAALTTPLDVLKTRVMLSKERVSVGEVFRRMVRDEGVRPFFAGIAPRVTWISIGGAIFLGSYQWAINTMYDIDWH</sequence>
<comment type="similarity">
    <text evidence="2 11">Belongs to the mitochondrial carrier (TC 2.A.29) family.</text>
</comment>
<gene>
    <name evidence="12" type="ORF">TCAP_04444</name>
</gene>
<dbReference type="FunFam" id="1.50.40.10:FF:000018">
    <property type="entry name" value="S-adenosylmethionine mitochondrial carrier protein-like"/>
    <property type="match status" value="1"/>
</dbReference>
<accession>A0A2K3QDL3</accession>
<dbReference type="PRINTS" id="PR00926">
    <property type="entry name" value="MITOCARRIER"/>
</dbReference>
<dbReference type="GO" id="GO:0055085">
    <property type="term" value="P:transmembrane transport"/>
    <property type="evidence" value="ECO:0007669"/>
    <property type="project" value="InterPro"/>
</dbReference>
<dbReference type="InterPro" id="IPR018108">
    <property type="entry name" value="MCP_transmembrane"/>
</dbReference>
<proteinExistence type="inferred from homology"/>
<feature type="repeat" description="Solcar" evidence="10">
    <location>
        <begin position="8"/>
        <end position="81"/>
    </location>
</feature>
<dbReference type="SUPFAM" id="SSF103506">
    <property type="entry name" value="Mitochondrial carrier"/>
    <property type="match status" value="1"/>
</dbReference>
<dbReference type="STRING" id="45235.A0A2K3QDL3"/>
<evidence type="ECO:0000256" key="9">
    <source>
        <dbReference type="ARBA" id="ARBA00023136"/>
    </source>
</evidence>
<keyword evidence="13" id="KW-1185">Reference proteome</keyword>
<evidence type="ECO:0000256" key="4">
    <source>
        <dbReference type="ARBA" id="ARBA00022692"/>
    </source>
</evidence>
<keyword evidence="4 10" id="KW-0812">Transmembrane</keyword>
<comment type="caution">
    <text evidence="12">The sequence shown here is derived from an EMBL/GenBank/DDBJ whole genome shotgun (WGS) entry which is preliminary data.</text>
</comment>
<keyword evidence="6" id="KW-0999">Mitochondrion inner membrane</keyword>
<evidence type="ECO:0000256" key="5">
    <source>
        <dbReference type="ARBA" id="ARBA00022737"/>
    </source>
</evidence>
<protein>
    <submittedName>
        <fullName evidence="12">Mitochondrial S-adenosylmethionine transporter</fullName>
    </submittedName>
</protein>
<dbReference type="GO" id="GO:0005743">
    <property type="term" value="C:mitochondrial inner membrane"/>
    <property type="evidence" value="ECO:0007669"/>
    <property type="project" value="UniProtKB-SubCell"/>
</dbReference>
<dbReference type="PANTHER" id="PTHR45667">
    <property type="entry name" value="S-ADENOSYLMETHIONINE MITOCHONDRIAL CARRIER PROTEIN"/>
    <property type="match status" value="1"/>
</dbReference>
<evidence type="ECO:0000256" key="8">
    <source>
        <dbReference type="ARBA" id="ARBA00023128"/>
    </source>
</evidence>
<evidence type="ECO:0000256" key="3">
    <source>
        <dbReference type="ARBA" id="ARBA00022448"/>
    </source>
</evidence>
<dbReference type="EMBL" id="NRSZ01000701">
    <property type="protein sequence ID" value="PNY25619.1"/>
    <property type="molecule type" value="Genomic_DNA"/>
</dbReference>
<dbReference type="OrthoDB" id="276989at2759"/>
<dbReference type="AlphaFoldDB" id="A0A2K3QDL3"/>
<evidence type="ECO:0000256" key="11">
    <source>
        <dbReference type="RuleBase" id="RU000488"/>
    </source>
</evidence>
<dbReference type="Pfam" id="PF00153">
    <property type="entry name" value="Mito_carr"/>
    <property type="match status" value="4"/>
</dbReference>
<keyword evidence="5" id="KW-0677">Repeat</keyword>
<evidence type="ECO:0000256" key="10">
    <source>
        <dbReference type="PROSITE-ProRule" id="PRU00282"/>
    </source>
</evidence>
<keyword evidence="7" id="KW-1133">Transmembrane helix</keyword>
<dbReference type="PROSITE" id="PS50920">
    <property type="entry name" value="SOLCAR"/>
    <property type="match status" value="3"/>
</dbReference>
<reference evidence="12 13" key="1">
    <citation type="submission" date="2017-08" db="EMBL/GenBank/DDBJ databases">
        <title>Harnessing the power of phylogenomics to disentangle the directionality and signatures of interkingdom host jumping in the parasitic fungal genus Tolypocladium.</title>
        <authorList>
            <person name="Quandt C.A."/>
            <person name="Patterson W."/>
            <person name="Spatafora J.W."/>
        </authorList>
    </citation>
    <scope>NUCLEOTIDE SEQUENCE [LARGE SCALE GENOMIC DNA]</scope>
    <source>
        <strain evidence="12 13">CBS 113982</strain>
    </source>
</reference>